<evidence type="ECO:0000313" key="5">
    <source>
        <dbReference type="Proteomes" id="UP000596351"/>
    </source>
</evidence>
<dbReference type="Gene3D" id="1.10.4190.10">
    <property type="entry name" value="Urease accessory protein UreF"/>
    <property type="match status" value="1"/>
</dbReference>
<keyword evidence="2 3" id="KW-0143">Chaperone</keyword>
<dbReference type="PANTHER" id="PTHR33620">
    <property type="entry name" value="UREASE ACCESSORY PROTEIN F"/>
    <property type="match status" value="1"/>
</dbReference>
<sequence length="230" mass="23930">MATAELGAGGLAGRQALLRLMAWMSPAFPVGGFSYSAGFESAVVEGHVVDGDAVEAWLQMLMSDGGLRNDVILLSEAHRCQSEGRALSDLIALAAALAGSAERHAEITRLGEAFVKAASAWPHPVIDALAGPVPYSVAVGAVAASHGVDRSDALAAFLHAQMSQYVSVAIRLGVIGQTRGVAILAASESRILDAVSRFSELGLDDLGSATVIADTLSMRHETQYSRLFQS</sequence>
<dbReference type="Pfam" id="PF01730">
    <property type="entry name" value="UreF"/>
    <property type="match status" value="1"/>
</dbReference>
<comment type="function">
    <text evidence="3">Required for maturation of urease via the functional incorporation of the urease nickel metallocenter.</text>
</comment>
<reference evidence="4 5" key="1">
    <citation type="submission" date="2018-09" db="EMBL/GenBank/DDBJ databases">
        <title>Rhizobium sp. MAE2-X.</title>
        <authorList>
            <person name="Lee Y."/>
            <person name="Jeon C.O."/>
        </authorList>
    </citation>
    <scope>NUCLEOTIDE SEQUENCE [LARGE SCALE GENOMIC DNA]</scope>
    <source>
        <strain evidence="4 5">MAE2-X</strain>
    </source>
</reference>
<dbReference type="InterPro" id="IPR038277">
    <property type="entry name" value="UreF_sf"/>
</dbReference>
<evidence type="ECO:0000256" key="2">
    <source>
        <dbReference type="ARBA" id="ARBA00023186"/>
    </source>
</evidence>
<comment type="similarity">
    <text evidence="3">Belongs to the UreF family.</text>
</comment>
<dbReference type="EMBL" id="CP032405">
    <property type="protein sequence ID" value="QRF53821.1"/>
    <property type="molecule type" value="Genomic_DNA"/>
</dbReference>
<protein>
    <recommendedName>
        <fullName evidence="3">Urease accessory protein UreF</fullName>
    </recommendedName>
</protein>
<keyword evidence="5" id="KW-1185">Reference proteome</keyword>
<dbReference type="PANTHER" id="PTHR33620:SF1">
    <property type="entry name" value="UREASE ACCESSORY PROTEIN F"/>
    <property type="match status" value="1"/>
</dbReference>
<evidence type="ECO:0000256" key="1">
    <source>
        <dbReference type="ARBA" id="ARBA00022988"/>
    </source>
</evidence>
<dbReference type="HAMAP" id="MF_01385">
    <property type="entry name" value="UreF"/>
    <property type="match status" value="1"/>
</dbReference>
<keyword evidence="3" id="KW-0963">Cytoplasm</keyword>
<evidence type="ECO:0000256" key="3">
    <source>
        <dbReference type="HAMAP-Rule" id="MF_01385"/>
    </source>
</evidence>
<organism evidence="4 5">
    <name type="scientific">Rhizobium rosettiformans</name>
    <dbReference type="NCBI Taxonomy" id="1368430"/>
    <lineage>
        <taxon>Bacteria</taxon>
        <taxon>Pseudomonadati</taxon>
        <taxon>Pseudomonadota</taxon>
        <taxon>Alphaproteobacteria</taxon>
        <taxon>Hyphomicrobiales</taxon>
        <taxon>Rhizobiaceae</taxon>
        <taxon>Rhizobium/Agrobacterium group</taxon>
        <taxon>Rhizobium</taxon>
    </lineage>
</organism>
<proteinExistence type="inferred from homology"/>
<dbReference type="RefSeq" id="WP_203017195.1">
    <property type="nucleotide sequence ID" value="NZ_CP032405.1"/>
</dbReference>
<name>A0ABX7F271_9HYPH</name>
<comment type="subcellular location">
    <subcellularLocation>
        <location evidence="3">Cytoplasm</location>
    </subcellularLocation>
</comment>
<dbReference type="InterPro" id="IPR002639">
    <property type="entry name" value="UreF"/>
</dbReference>
<evidence type="ECO:0000313" key="4">
    <source>
        <dbReference type="EMBL" id="QRF53821.1"/>
    </source>
</evidence>
<gene>
    <name evidence="3" type="primary">ureF</name>
    <name evidence="4" type="ORF">D4A92_21400</name>
</gene>
<comment type="subunit">
    <text evidence="3">UreD, UreF and UreG form a complex that acts as a GTP-hydrolysis-dependent molecular chaperone, activating the urease apoprotein by helping to assemble the nickel containing metallocenter of UreC. The UreE protein probably delivers the nickel.</text>
</comment>
<dbReference type="PIRSF" id="PIRSF009467">
    <property type="entry name" value="Ureas_acces_UreF"/>
    <property type="match status" value="1"/>
</dbReference>
<keyword evidence="1 3" id="KW-0996">Nickel insertion</keyword>
<accession>A0ABX7F271</accession>
<dbReference type="Proteomes" id="UP000596351">
    <property type="component" value="Chromosome"/>
</dbReference>